<name>M2WGA2_9MICC</name>
<dbReference type="AlphaFoldDB" id="M2WGA2"/>
<dbReference type="GO" id="GO:0005737">
    <property type="term" value="C:cytoplasm"/>
    <property type="evidence" value="ECO:0007669"/>
    <property type="project" value="TreeGrafter"/>
</dbReference>
<evidence type="ECO:0000256" key="1">
    <source>
        <dbReference type="PIRSR" id="PIRSR613078-1"/>
    </source>
</evidence>
<feature type="binding site" evidence="2">
    <location>
        <begin position="6"/>
        <end position="13"/>
    </location>
    <ligand>
        <name>substrate</name>
    </ligand>
</feature>
<dbReference type="SMART" id="SM00855">
    <property type="entry name" value="PGAM"/>
    <property type="match status" value="1"/>
</dbReference>
<dbReference type="GO" id="GO:0016791">
    <property type="term" value="F:phosphatase activity"/>
    <property type="evidence" value="ECO:0007669"/>
    <property type="project" value="TreeGrafter"/>
</dbReference>
<dbReference type="STRING" id="71999.KPaMU14_01120"/>
<feature type="active site" description="Proton donor/acceptor" evidence="1">
    <location>
        <position position="83"/>
    </location>
</feature>
<dbReference type="RefSeq" id="WP_006213702.1">
    <property type="nucleotide sequence ID" value="NZ_ANHZ02000003.1"/>
</dbReference>
<organism evidence="3 4">
    <name type="scientific">Kocuria palustris PEL</name>
    <dbReference type="NCBI Taxonomy" id="1236550"/>
    <lineage>
        <taxon>Bacteria</taxon>
        <taxon>Bacillati</taxon>
        <taxon>Actinomycetota</taxon>
        <taxon>Actinomycetes</taxon>
        <taxon>Micrococcales</taxon>
        <taxon>Micrococcaceae</taxon>
        <taxon>Kocuria</taxon>
    </lineage>
</organism>
<reference evidence="3 4" key="1">
    <citation type="journal article" date="2014" name="Genome Announc.">
        <title>Draft Genome Sequence of Kocuria palustris PEL.</title>
        <authorList>
            <person name="Sharma G."/>
            <person name="Khatri I."/>
            <person name="Subramanian S."/>
        </authorList>
    </citation>
    <scope>NUCLEOTIDE SEQUENCE [LARGE SCALE GENOMIC DNA]</scope>
    <source>
        <strain evidence="3 4">PEL</strain>
    </source>
</reference>
<dbReference type="InterPro" id="IPR013078">
    <property type="entry name" value="His_Pase_superF_clade-1"/>
</dbReference>
<dbReference type="Gene3D" id="3.40.50.1240">
    <property type="entry name" value="Phosphoglycerate mutase-like"/>
    <property type="match status" value="1"/>
</dbReference>
<keyword evidence="4" id="KW-1185">Reference proteome</keyword>
<feature type="active site" description="Tele-phosphohistidine intermediate" evidence="1">
    <location>
        <position position="7"/>
    </location>
</feature>
<evidence type="ECO:0000313" key="4">
    <source>
        <dbReference type="Proteomes" id="UP000009877"/>
    </source>
</evidence>
<protein>
    <submittedName>
        <fullName evidence="3">Phosphoglycerate mutase</fullName>
    </submittedName>
</protein>
<dbReference type="Proteomes" id="UP000009877">
    <property type="component" value="Unassembled WGS sequence"/>
</dbReference>
<accession>M2WGA2</accession>
<dbReference type="PANTHER" id="PTHR48100:SF59">
    <property type="entry name" value="ADENOSYLCOBALAMIN_ALPHA-RIBAZOLE PHOSPHATASE"/>
    <property type="match status" value="1"/>
</dbReference>
<dbReference type="PANTHER" id="PTHR48100">
    <property type="entry name" value="BROAD-SPECIFICITY PHOSPHATASE YOR283W-RELATED"/>
    <property type="match status" value="1"/>
</dbReference>
<dbReference type="Pfam" id="PF00300">
    <property type="entry name" value="His_Phos_1"/>
    <property type="match status" value="1"/>
</dbReference>
<dbReference type="InterPro" id="IPR029033">
    <property type="entry name" value="His_PPase_superfam"/>
</dbReference>
<sequence length="173" mass="19334">MLAFMRHGETDWNRAMRFQGRTDVPLNETGRQQARDAAQRMLDEGESWDAVVTSPLSRARETGQIVAETLGAEFGGTYDGLIERSFGSTEGKHNENLTPEEYAELMVPAEPEDELVARALQAVQQVASDHPGRDVLMVTHGSLIRIALNHWSGDTHPRIINTQVLQLQEEWIG</sequence>
<evidence type="ECO:0000256" key="2">
    <source>
        <dbReference type="PIRSR" id="PIRSR613078-2"/>
    </source>
</evidence>
<evidence type="ECO:0000313" key="3">
    <source>
        <dbReference type="EMBL" id="EME37577.1"/>
    </source>
</evidence>
<dbReference type="CDD" id="cd07067">
    <property type="entry name" value="HP_PGM_like"/>
    <property type="match status" value="1"/>
</dbReference>
<dbReference type="EMBL" id="ANHZ02000003">
    <property type="protein sequence ID" value="EME37577.1"/>
    <property type="molecule type" value="Genomic_DNA"/>
</dbReference>
<dbReference type="SUPFAM" id="SSF53254">
    <property type="entry name" value="Phosphoglycerate mutase-like"/>
    <property type="match status" value="1"/>
</dbReference>
<proteinExistence type="predicted"/>
<gene>
    <name evidence="3" type="ORF">C884_01628</name>
</gene>
<comment type="caution">
    <text evidence="3">The sequence shown here is derived from an EMBL/GenBank/DDBJ whole genome shotgun (WGS) entry which is preliminary data.</text>
</comment>
<feature type="binding site" evidence="2">
    <location>
        <position position="58"/>
    </location>
    <ligand>
        <name>substrate</name>
    </ligand>
</feature>
<dbReference type="InterPro" id="IPR050275">
    <property type="entry name" value="PGM_Phosphatase"/>
</dbReference>